<keyword evidence="3" id="KW-1185">Reference proteome</keyword>
<reference evidence="2 3" key="1">
    <citation type="submission" date="2018-10" db="EMBL/GenBank/DDBJ databases">
        <title>Notoacmeibacter sp. M2BS9Y-3-1, whole genome shotgun sequence.</title>
        <authorList>
            <person name="Tuo L."/>
        </authorList>
    </citation>
    <scope>NUCLEOTIDE SEQUENCE [LARGE SCALE GENOMIC DNA]</scope>
    <source>
        <strain evidence="2 3">M2BS9Y-3-1</strain>
    </source>
</reference>
<dbReference type="Proteomes" id="UP000281094">
    <property type="component" value="Unassembled WGS sequence"/>
</dbReference>
<evidence type="ECO:0008006" key="4">
    <source>
        <dbReference type="Google" id="ProtNLM"/>
    </source>
</evidence>
<name>A0A3L7JDV4_9HYPH</name>
<feature type="transmembrane region" description="Helical" evidence="1">
    <location>
        <begin position="151"/>
        <end position="171"/>
    </location>
</feature>
<evidence type="ECO:0000256" key="1">
    <source>
        <dbReference type="SAM" id="Phobius"/>
    </source>
</evidence>
<proteinExistence type="predicted"/>
<feature type="transmembrane region" description="Helical" evidence="1">
    <location>
        <begin position="191"/>
        <end position="218"/>
    </location>
</feature>
<keyword evidence="1" id="KW-0812">Transmembrane</keyword>
<feature type="transmembrane region" description="Helical" evidence="1">
    <location>
        <begin position="322"/>
        <end position="342"/>
    </location>
</feature>
<comment type="caution">
    <text evidence="2">The sequence shown here is derived from an EMBL/GenBank/DDBJ whole genome shotgun (WGS) entry which is preliminary data.</text>
</comment>
<accession>A0A3L7JDV4</accession>
<dbReference type="EMBL" id="RCWN01000001">
    <property type="protein sequence ID" value="RLQ88853.1"/>
    <property type="molecule type" value="Genomic_DNA"/>
</dbReference>
<gene>
    <name evidence="2" type="ORF">D8780_12100</name>
</gene>
<feature type="transmembrane region" description="Helical" evidence="1">
    <location>
        <begin position="12"/>
        <end position="31"/>
    </location>
</feature>
<protein>
    <recommendedName>
        <fullName evidence="4">DUF2029 domain-containing protein</fullName>
    </recommendedName>
</protein>
<evidence type="ECO:0000313" key="2">
    <source>
        <dbReference type="EMBL" id="RLQ88853.1"/>
    </source>
</evidence>
<evidence type="ECO:0000313" key="3">
    <source>
        <dbReference type="Proteomes" id="UP000281094"/>
    </source>
</evidence>
<dbReference type="AlphaFoldDB" id="A0A3L7JDV4"/>
<sequence length="377" mass="41962">MDFSNRNLGRYGLVAVIAFYFLIIAAASWFFPRANWDMVAYTAVAIEDDYSSAADLHAAAWSAVSDRISKGELVVLTEDRQYRVDQYADPDAFESMLPFYRIKVLYVEAASLLAEFMQPVDALRLISTFSVLAIGVICLIWVWPSARLPDALLILPLVVLSDVGYLGQYVVPDLFSTVFLLAGVLLWLRGASWLAILPSLLAILARPDHVAFIGLWALAGIVTRTGWKPMVVMLVLALPTYLVTSVLADHPGWWVHFYFSNIEMVSTIEGFHPAFSPIAYIGAIVKGAVRSLVTESWWAVFCVEVLAAGFIVFQWRKVDARIITIVGAAMLTIPAKFFIAPMWETRFYTGYLIMIGLCLLGPFHQALRNSSETRSAT</sequence>
<organism evidence="2 3">
    <name type="scientific">Notoacmeibacter ruber</name>
    <dbReference type="NCBI Taxonomy" id="2670375"/>
    <lineage>
        <taxon>Bacteria</taxon>
        <taxon>Pseudomonadati</taxon>
        <taxon>Pseudomonadota</taxon>
        <taxon>Alphaproteobacteria</taxon>
        <taxon>Hyphomicrobiales</taxon>
        <taxon>Notoacmeibacteraceae</taxon>
        <taxon>Notoacmeibacter</taxon>
    </lineage>
</organism>
<feature type="transmembrane region" description="Helical" evidence="1">
    <location>
        <begin position="348"/>
        <end position="367"/>
    </location>
</feature>
<keyword evidence="1" id="KW-0472">Membrane</keyword>
<feature type="transmembrane region" description="Helical" evidence="1">
    <location>
        <begin position="296"/>
        <end position="315"/>
    </location>
</feature>
<dbReference type="RefSeq" id="WP_121645821.1">
    <property type="nucleotide sequence ID" value="NZ_RCWN01000001.1"/>
</dbReference>
<feature type="transmembrane region" description="Helical" evidence="1">
    <location>
        <begin position="122"/>
        <end position="144"/>
    </location>
</feature>
<keyword evidence="1" id="KW-1133">Transmembrane helix</keyword>
<feature type="transmembrane region" description="Helical" evidence="1">
    <location>
        <begin position="230"/>
        <end position="248"/>
    </location>
</feature>